<dbReference type="KEGG" id="cwo:Cwoe_1131"/>
<keyword evidence="2" id="KW-1185">Reference proteome</keyword>
<evidence type="ECO:0000313" key="1">
    <source>
        <dbReference type="EMBL" id="ADB49562.1"/>
    </source>
</evidence>
<sequence>MLGSTTPLHLGLRVDLRSRPSPVARIAMRYPRSLGVTTSGLGLAACHRTLAEFTEVVIDGLGLAGCPRNSVMARGRALGEVRLGGEPVFREEGTVTVLAGPIHEGRMGLVGMVDGLHPVGAKLVYEGQVLPAAWPYGGALTIGVRQLPARYEAEIALDAITFSVGSDDILYHERVGGRTVAYRPGGLLLPDRCPRGGFPFDAAVTFLDGGHERAAVRVPCPRRRGRSPAAADG</sequence>
<proteinExistence type="predicted"/>
<dbReference type="Proteomes" id="UP000008229">
    <property type="component" value="Chromosome"/>
</dbReference>
<organism evidence="1 2">
    <name type="scientific">Conexibacter woesei (strain DSM 14684 / CCUG 47730 / CIP 108061 / JCM 11494 / NBRC 100937 / ID131577)</name>
    <dbReference type="NCBI Taxonomy" id="469383"/>
    <lineage>
        <taxon>Bacteria</taxon>
        <taxon>Bacillati</taxon>
        <taxon>Actinomycetota</taxon>
        <taxon>Thermoleophilia</taxon>
        <taxon>Solirubrobacterales</taxon>
        <taxon>Conexibacteraceae</taxon>
        <taxon>Conexibacter</taxon>
    </lineage>
</organism>
<dbReference type="STRING" id="469383.Cwoe_1131"/>
<gene>
    <name evidence="1" type="ordered locus">Cwoe_1131</name>
</gene>
<dbReference type="AlphaFoldDB" id="D3FDI8"/>
<reference evidence="1 2" key="1">
    <citation type="journal article" date="2010" name="Stand. Genomic Sci.">
        <title>Complete genome sequence of Conexibacter woesei type strain (ID131577).</title>
        <authorList>
            <person name="Pukall R."/>
            <person name="Lapidus A."/>
            <person name="Glavina Del Rio T."/>
            <person name="Copeland A."/>
            <person name="Tice H."/>
            <person name="Cheng J.-F."/>
            <person name="Lucas S."/>
            <person name="Chen F."/>
            <person name="Nolan M."/>
            <person name="Bruce D."/>
            <person name="Goodwin L."/>
            <person name="Pitluck S."/>
            <person name="Mavromatis K."/>
            <person name="Ivanova N."/>
            <person name="Ovchinnikova G."/>
            <person name="Pati A."/>
            <person name="Chen A."/>
            <person name="Palaniappan K."/>
            <person name="Land M."/>
            <person name="Hauser L."/>
            <person name="Chang Y.-J."/>
            <person name="Jeffries C.D."/>
            <person name="Chain P."/>
            <person name="Meincke L."/>
            <person name="Sims D."/>
            <person name="Brettin T."/>
            <person name="Detter J.C."/>
            <person name="Rohde M."/>
            <person name="Goeker M."/>
            <person name="Bristow J."/>
            <person name="Eisen J.A."/>
            <person name="Markowitz V."/>
            <person name="Kyrpides N.C."/>
            <person name="Klenk H.-P."/>
            <person name="Hugenholtz P."/>
        </authorList>
    </citation>
    <scope>NUCLEOTIDE SEQUENCE [LARGE SCALE GENOMIC DNA]</scope>
    <source>
        <strain evidence="2">DSM 14684 / CIP 108061 / JCM 11494 / NBRC 100937 / ID131577</strain>
    </source>
</reference>
<accession>D3FDI8</accession>
<reference evidence="2" key="2">
    <citation type="submission" date="2010-01" db="EMBL/GenBank/DDBJ databases">
        <title>The complete genome of Conexibacter woesei DSM 14684.</title>
        <authorList>
            <consortium name="US DOE Joint Genome Institute (JGI-PGF)"/>
            <person name="Lucas S."/>
            <person name="Copeland A."/>
            <person name="Lapidus A."/>
            <person name="Glavina del Rio T."/>
            <person name="Dalin E."/>
            <person name="Tice H."/>
            <person name="Bruce D."/>
            <person name="Goodwin L."/>
            <person name="Pitluck S."/>
            <person name="Kyrpides N."/>
            <person name="Mavromatis K."/>
            <person name="Ivanova N."/>
            <person name="Mikhailova N."/>
            <person name="Chertkov O."/>
            <person name="Brettin T."/>
            <person name="Detter J.C."/>
            <person name="Han C."/>
            <person name="Larimer F."/>
            <person name="Land M."/>
            <person name="Hauser L."/>
            <person name="Markowitz V."/>
            <person name="Cheng J.-F."/>
            <person name="Hugenholtz P."/>
            <person name="Woyke T."/>
            <person name="Wu D."/>
            <person name="Pukall R."/>
            <person name="Steenblock K."/>
            <person name="Schneider S."/>
            <person name="Klenk H.-P."/>
            <person name="Eisen J.A."/>
        </authorList>
    </citation>
    <scope>NUCLEOTIDE SEQUENCE [LARGE SCALE GENOMIC DNA]</scope>
    <source>
        <strain evidence="2">DSM 14684 / CIP 108061 / JCM 11494 / NBRC 100937 / ID131577</strain>
    </source>
</reference>
<protein>
    <submittedName>
        <fullName evidence="1">Uncharacterized protein</fullName>
    </submittedName>
</protein>
<dbReference type="HOGENOM" id="CLU_1188319_0_0_11"/>
<dbReference type="EMBL" id="CP001854">
    <property type="protein sequence ID" value="ADB49562.1"/>
    <property type="molecule type" value="Genomic_DNA"/>
</dbReference>
<name>D3FDI8_CONWI</name>
<evidence type="ECO:0000313" key="2">
    <source>
        <dbReference type="Proteomes" id="UP000008229"/>
    </source>
</evidence>